<dbReference type="EMBL" id="CP078093">
    <property type="protein sequence ID" value="QXM07139.1"/>
    <property type="molecule type" value="Genomic_DNA"/>
</dbReference>
<organism evidence="1 2">
    <name type="scientific">Crassaminicella indica</name>
    <dbReference type="NCBI Taxonomy" id="2855394"/>
    <lineage>
        <taxon>Bacteria</taxon>
        <taxon>Bacillati</taxon>
        <taxon>Bacillota</taxon>
        <taxon>Clostridia</taxon>
        <taxon>Eubacteriales</taxon>
        <taxon>Clostridiaceae</taxon>
        <taxon>Crassaminicella</taxon>
    </lineage>
</organism>
<protein>
    <recommendedName>
        <fullName evidence="3">SipL SPOCS domain-containing protein</fullName>
    </recommendedName>
</protein>
<sequence>MYKKQQIPQSKKKQEIEKVKVELSKVGIKQCDCLKVTGGTTPLCMNTSVPIDAITTGVIAQIPVVLAELIVQINISAFIELPEPAYKIKEIENKIKATECLLTKDANMLFIKGILRKSIHYLVKDASGDDWISGDLRQCTVNVPFSCTTEVDFNGSRPFAVEINKSSEFCTEFYNAFPYCQLANSRIITYNEEINDQISKNMDQNSKEIEFTKLEEKMALFLTIKILQNRQVKIPYSSTIDIGGWI</sequence>
<evidence type="ECO:0008006" key="3">
    <source>
        <dbReference type="Google" id="ProtNLM"/>
    </source>
</evidence>
<keyword evidence="2" id="KW-1185">Reference proteome</keyword>
<gene>
    <name evidence="1" type="ORF">KVH43_05395</name>
</gene>
<evidence type="ECO:0000313" key="1">
    <source>
        <dbReference type="EMBL" id="QXM07139.1"/>
    </source>
</evidence>
<dbReference type="Proteomes" id="UP000886818">
    <property type="component" value="Chromosome"/>
</dbReference>
<reference evidence="1" key="1">
    <citation type="submission" date="2021-07" db="EMBL/GenBank/DDBJ databases">
        <title>Complete genome sequence of Crassaminicella sp. 143-21, isolated from a deep-sea hydrothermal vent.</title>
        <authorList>
            <person name="Li X."/>
        </authorList>
    </citation>
    <scope>NUCLEOTIDE SEQUENCE</scope>
    <source>
        <strain evidence="1">143-21</strain>
    </source>
</reference>
<name>A0ABX8RDJ2_9CLOT</name>
<proteinExistence type="predicted"/>
<evidence type="ECO:0000313" key="2">
    <source>
        <dbReference type="Proteomes" id="UP000886818"/>
    </source>
</evidence>
<accession>A0ABX8RDJ2</accession>
<dbReference type="RefSeq" id="WP_218283825.1">
    <property type="nucleotide sequence ID" value="NZ_CP078093.1"/>
</dbReference>